<evidence type="ECO:0000313" key="3">
    <source>
        <dbReference type="Proteomes" id="UP000737171"/>
    </source>
</evidence>
<feature type="region of interest" description="Disordered" evidence="1">
    <location>
        <begin position="131"/>
        <end position="153"/>
    </location>
</feature>
<proteinExistence type="predicted"/>
<name>A0ABX2EE51_9BURK</name>
<evidence type="ECO:0000256" key="1">
    <source>
        <dbReference type="SAM" id="MobiDB-lite"/>
    </source>
</evidence>
<gene>
    <name evidence="2" type="ORF">HLB44_07790</name>
</gene>
<dbReference type="Proteomes" id="UP000737171">
    <property type="component" value="Unassembled WGS sequence"/>
</dbReference>
<evidence type="ECO:0000313" key="2">
    <source>
        <dbReference type="EMBL" id="NRF66881.1"/>
    </source>
</evidence>
<dbReference type="EMBL" id="JABRWJ010000002">
    <property type="protein sequence ID" value="NRF66881.1"/>
    <property type="molecule type" value="Genomic_DNA"/>
</dbReference>
<comment type="caution">
    <text evidence="2">The sequence shown here is derived from an EMBL/GenBank/DDBJ whole genome shotgun (WGS) entry which is preliminary data.</text>
</comment>
<reference evidence="2 3" key="1">
    <citation type="submission" date="2020-05" db="EMBL/GenBank/DDBJ databases">
        <title>Aquincola sp. isolate from soil.</title>
        <authorList>
            <person name="Han J."/>
            <person name="Kim D.-U."/>
        </authorList>
    </citation>
    <scope>NUCLEOTIDE SEQUENCE [LARGE SCALE GENOMIC DNA]</scope>
    <source>
        <strain evidence="2 3">S2</strain>
    </source>
</reference>
<dbReference type="RefSeq" id="WP_173121976.1">
    <property type="nucleotide sequence ID" value="NZ_JABRWJ010000002.1"/>
</dbReference>
<evidence type="ECO:0008006" key="4">
    <source>
        <dbReference type="Google" id="ProtNLM"/>
    </source>
</evidence>
<sequence>MSFPPNPSPNDPLGELMRAWSGMAAAAMPGADALGAMAGAPGAAAPAGNPAVGALAQAHWLASGVWLRLGSRAAQSLAQYQHECGAATHPGGADAPARQADAARAHLRRLGEMALDEARALDAQLQGLAEELRASMDDPAAGPAPRRHARAKP</sequence>
<protein>
    <recommendedName>
        <fullName evidence="4">Poly(3-hydroxyalkanoate) polymerase subunit PhaE</fullName>
    </recommendedName>
</protein>
<accession>A0ABX2EE51</accession>
<organism evidence="2 3">
    <name type="scientific">Pseudaquabacterium terrae</name>
    <dbReference type="NCBI Taxonomy" id="2732868"/>
    <lineage>
        <taxon>Bacteria</taxon>
        <taxon>Pseudomonadati</taxon>
        <taxon>Pseudomonadota</taxon>
        <taxon>Betaproteobacteria</taxon>
        <taxon>Burkholderiales</taxon>
        <taxon>Sphaerotilaceae</taxon>
        <taxon>Pseudaquabacterium</taxon>
    </lineage>
</organism>
<keyword evidence="3" id="KW-1185">Reference proteome</keyword>